<dbReference type="AlphaFoldDB" id="A0A0F9PZ48"/>
<organism evidence="1">
    <name type="scientific">marine sediment metagenome</name>
    <dbReference type="NCBI Taxonomy" id="412755"/>
    <lineage>
        <taxon>unclassified sequences</taxon>
        <taxon>metagenomes</taxon>
        <taxon>ecological metagenomes</taxon>
    </lineage>
</organism>
<reference evidence="1" key="1">
    <citation type="journal article" date="2015" name="Nature">
        <title>Complex archaea that bridge the gap between prokaryotes and eukaryotes.</title>
        <authorList>
            <person name="Spang A."/>
            <person name="Saw J.H."/>
            <person name="Jorgensen S.L."/>
            <person name="Zaremba-Niedzwiedzka K."/>
            <person name="Martijn J."/>
            <person name="Lind A.E."/>
            <person name="van Eijk R."/>
            <person name="Schleper C."/>
            <person name="Guy L."/>
            <person name="Ettema T.J."/>
        </authorList>
    </citation>
    <scope>NUCLEOTIDE SEQUENCE</scope>
</reference>
<name>A0A0F9PZ48_9ZZZZ</name>
<proteinExistence type="predicted"/>
<dbReference type="EMBL" id="LAZR01004709">
    <property type="protein sequence ID" value="KKN06271.1"/>
    <property type="molecule type" value="Genomic_DNA"/>
</dbReference>
<gene>
    <name evidence="1" type="ORF">LCGC14_1078990</name>
</gene>
<evidence type="ECO:0000313" key="1">
    <source>
        <dbReference type="EMBL" id="KKN06271.1"/>
    </source>
</evidence>
<accession>A0A0F9PZ48</accession>
<sequence length="63" mass="7663">MKKNEVMLEITRSKILKNNKADPYQNILNWFKTLSMSERKQYIIELIIDVYFMEYDESEPITD</sequence>
<comment type="caution">
    <text evidence="1">The sequence shown here is derived from an EMBL/GenBank/DDBJ whole genome shotgun (WGS) entry which is preliminary data.</text>
</comment>
<protein>
    <submittedName>
        <fullName evidence="1">Uncharacterized protein</fullName>
    </submittedName>
</protein>